<evidence type="ECO:0000313" key="2">
    <source>
        <dbReference type="WBParaSite" id="PDA_v2.g17630.t1"/>
    </source>
</evidence>
<name>A0A914PH50_9BILA</name>
<dbReference type="AlphaFoldDB" id="A0A914PH50"/>
<dbReference type="WBParaSite" id="PDA_v2.g17630.t1">
    <property type="protein sequence ID" value="PDA_v2.g17630.t1"/>
    <property type="gene ID" value="PDA_v2.g17630"/>
</dbReference>
<reference evidence="2" key="1">
    <citation type="submission" date="2022-11" db="UniProtKB">
        <authorList>
            <consortium name="WormBaseParasite"/>
        </authorList>
    </citation>
    <scope>IDENTIFICATION</scope>
</reference>
<proteinExistence type="predicted"/>
<keyword evidence="1" id="KW-1185">Reference proteome</keyword>
<sequence length="288" mass="33817">MDSSNKKRKAQNSMMIYFIRAKFMAKYYQQNFSIPDSIIFYIAKNPKTPALYLKMVKTCKYVFIKNEIIVVNRLDDILGKWRVNENPHDFTKYSCKYWITDEITVSSGRLGFLPIIQKFYQCDVKDLFIYSQVISFNDLSLLISSAEKICLNNVIVKHANSSDVPLEDIIAIAVNAKEISVREPTISPKTMIKLTKLSHFFKIDKFVLNNLCEVFDIDAFYSYMKKNTHTKFFLKFDEQISDAFKNRLELIVDEILETKHFNFKSPVIDFYGIDIQKYGKLCRIHYSH</sequence>
<evidence type="ECO:0000313" key="1">
    <source>
        <dbReference type="Proteomes" id="UP000887578"/>
    </source>
</evidence>
<accession>A0A914PH50</accession>
<protein>
    <submittedName>
        <fullName evidence="2">Uncharacterized protein</fullName>
    </submittedName>
</protein>
<organism evidence="1 2">
    <name type="scientific">Panagrolaimus davidi</name>
    <dbReference type="NCBI Taxonomy" id="227884"/>
    <lineage>
        <taxon>Eukaryota</taxon>
        <taxon>Metazoa</taxon>
        <taxon>Ecdysozoa</taxon>
        <taxon>Nematoda</taxon>
        <taxon>Chromadorea</taxon>
        <taxon>Rhabditida</taxon>
        <taxon>Tylenchina</taxon>
        <taxon>Panagrolaimomorpha</taxon>
        <taxon>Panagrolaimoidea</taxon>
        <taxon>Panagrolaimidae</taxon>
        <taxon>Panagrolaimus</taxon>
    </lineage>
</organism>
<dbReference type="Proteomes" id="UP000887578">
    <property type="component" value="Unplaced"/>
</dbReference>